<proteinExistence type="predicted"/>
<accession>A0A918XXV9</accession>
<dbReference type="RefSeq" id="WP_189994459.1">
    <property type="nucleotide sequence ID" value="NZ_BMZS01000012.1"/>
</dbReference>
<organism evidence="5 6">
    <name type="scientific">Thalassobaculum fulvum</name>
    <dbReference type="NCBI Taxonomy" id="1633335"/>
    <lineage>
        <taxon>Bacteria</taxon>
        <taxon>Pseudomonadati</taxon>
        <taxon>Pseudomonadota</taxon>
        <taxon>Alphaproteobacteria</taxon>
        <taxon>Rhodospirillales</taxon>
        <taxon>Thalassobaculaceae</taxon>
        <taxon>Thalassobaculum</taxon>
    </lineage>
</organism>
<dbReference type="InterPro" id="IPR001345">
    <property type="entry name" value="PG/BPGM_mutase_AS"/>
</dbReference>
<dbReference type="AlphaFoldDB" id="A0A918XXV9"/>
<dbReference type="Proteomes" id="UP000630353">
    <property type="component" value="Unassembled WGS sequence"/>
</dbReference>
<feature type="active site" description="Proton donor/acceptor" evidence="3">
    <location>
        <position position="89"/>
    </location>
</feature>
<dbReference type="PANTHER" id="PTHR48100:SF1">
    <property type="entry name" value="HISTIDINE PHOSPHATASE FAMILY PROTEIN-RELATED"/>
    <property type="match status" value="1"/>
</dbReference>
<reference evidence="5" key="2">
    <citation type="submission" date="2020-09" db="EMBL/GenBank/DDBJ databases">
        <authorList>
            <person name="Sun Q."/>
            <person name="Kim S."/>
        </authorList>
    </citation>
    <scope>NUCLEOTIDE SEQUENCE</scope>
    <source>
        <strain evidence="5">KCTC 42651</strain>
    </source>
</reference>
<dbReference type="PROSITE" id="PS00175">
    <property type="entry name" value="PG_MUTASE"/>
    <property type="match status" value="1"/>
</dbReference>
<feature type="active site" description="Tele-phosphohistidine intermediate" evidence="3">
    <location>
        <position position="10"/>
    </location>
</feature>
<evidence type="ECO:0000256" key="4">
    <source>
        <dbReference type="PIRSR" id="PIRSR613078-2"/>
    </source>
</evidence>
<dbReference type="GO" id="GO:0005737">
    <property type="term" value="C:cytoplasm"/>
    <property type="evidence" value="ECO:0007669"/>
    <property type="project" value="TreeGrafter"/>
</dbReference>
<keyword evidence="1" id="KW-0324">Glycolysis</keyword>
<dbReference type="SMART" id="SM00855">
    <property type="entry name" value="PGAM"/>
    <property type="match status" value="1"/>
</dbReference>
<dbReference type="GO" id="GO:0016791">
    <property type="term" value="F:phosphatase activity"/>
    <property type="evidence" value="ECO:0007669"/>
    <property type="project" value="TreeGrafter"/>
</dbReference>
<keyword evidence="2" id="KW-0413">Isomerase</keyword>
<dbReference type="EMBL" id="BMZS01000012">
    <property type="protein sequence ID" value="GHD61082.1"/>
    <property type="molecule type" value="Genomic_DNA"/>
</dbReference>
<name>A0A918XXV9_9PROT</name>
<dbReference type="InterPro" id="IPR029033">
    <property type="entry name" value="His_PPase_superfam"/>
</dbReference>
<dbReference type="Pfam" id="PF00300">
    <property type="entry name" value="His_Phos_1"/>
    <property type="match status" value="1"/>
</dbReference>
<protein>
    <submittedName>
        <fullName evidence="5">Phosphoglycerate mutase</fullName>
    </submittedName>
</protein>
<reference evidence="5" key="1">
    <citation type="journal article" date="2014" name="Int. J. Syst. Evol. Microbiol.">
        <title>Complete genome sequence of Corynebacterium casei LMG S-19264T (=DSM 44701T), isolated from a smear-ripened cheese.</title>
        <authorList>
            <consortium name="US DOE Joint Genome Institute (JGI-PGF)"/>
            <person name="Walter F."/>
            <person name="Albersmeier A."/>
            <person name="Kalinowski J."/>
            <person name="Ruckert C."/>
        </authorList>
    </citation>
    <scope>NUCLEOTIDE SEQUENCE</scope>
    <source>
        <strain evidence="5">KCTC 42651</strain>
    </source>
</reference>
<evidence type="ECO:0000313" key="6">
    <source>
        <dbReference type="Proteomes" id="UP000630353"/>
    </source>
</evidence>
<dbReference type="InterPro" id="IPR013078">
    <property type="entry name" value="His_Pase_superF_clade-1"/>
</dbReference>
<sequence length="210" mass="23287">MSATIYLLRHGETTWNRAGRLQGQLDAPLTRLGLAQVDAAGRTLASLLNGTGFRLVASPLGRTRQSATIVAEHLGVDYDAIEWDERLKEITLGDWDGYHGWGALDRDFPHEAERRNADPWNYRYPNGESSQDVQDRVRPFLAECHAAGGVHVVVAHGVVNKVMRGLYLGLTREQTFALDRPQDAFHRLESGTEARIDVAVAASVQAEWAM</sequence>
<dbReference type="CDD" id="cd07067">
    <property type="entry name" value="HP_PGM_like"/>
    <property type="match status" value="1"/>
</dbReference>
<gene>
    <name evidence="5" type="ORF">GCM10017083_48000</name>
</gene>
<feature type="binding site" evidence="4">
    <location>
        <position position="62"/>
    </location>
    <ligand>
        <name>substrate</name>
    </ligand>
</feature>
<evidence type="ECO:0000256" key="2">
    <source>
        <dbReference type="ARBA" id="ARBA00023235"/>
    </source>
</evidence>
<dbReference type="Gene3D" id="3.40.50.1240">
    <property type="entry name" value="Phosphoglycerate mutase-like"/>
    <property type="match status" value="1"/>
</dbReference>
<evidence type="ECO:0000256" key="3">
    <source>
        <dbReference type="PIRSR" id="PIRSR613078-1"/>
    </source>
</evidence>
<feature type="binding site" evidence="4">
    <location>
        <begin position="9"/>
        <end position="16"/>
    </location>
    <ligand>
        <name>substrate</name>
    </ligand>
</feature>
<dbReference type="PIRSF" id="PIRSF000709">
    <property type="entry name" value="6PFK_2-Ptase"/>
    <property type="match status" value="1"/>
</dbReference>
<comment type="caution">
    <text evidence="5">The sequence shown here is derived from an EMBL/GenBank/DDBJ whole genome shotgun (WGS) entry which is preliminary data.</text>
</comment>
<keyword evidence="6" id="KW-1185">Reference proteome</keyword>
<dbReference type="InterPro" id="IPR050275">
    <property type="entry name" value="PGM_Phosphatase"/>
</dbReference>
<dbReference type="SUPFAM" id="SSF53254">
    <property type="entry name" value="Phosphoglycerate mutase-like"/>
    <property type="match status" value="1"/>
</dbReference>
<dbReference type="PANTHER" id="PTHR48100">
    <property type="entry name" value="BROAD-SPECIFICITY PHOSPHATASE YOR283W-RELATED"/>
    <property type="match status" value="1"/>
</dbReference>
<evidence type="ECO:0000256" key="1">
    <source>
        <dbReference type="ARBA" id="ARBA00023152"/>
    </source>
</evidence>
<evidence type="ECO:0000313" key="5">
    <source>
        <dbReference type="EMBL" id="GHD61082.1"/>
    </source>
</evidence>